<evidence type="ECO:0000256" key="3">
    <source>
        <dbReference type="ARBA" id="ARBA00023288"/>
    </source>
</evidence>
<feature type="compositionally biased region" description="Basic and acidic residues" evidence="4">
    <location>
        <begin position="105"/>
        <end position="129"/>
    </location>
</feature>
<dbReference type="AlphaFoldDB" id="H0EG97"/>
<proteinExistence type="predicted"/>
<dbReference type="InParanoid" id="H0EG97"/>
<feature type="compositionally biased region" description="Basic and acidic residues" evidence="4">
    <location>
        <begin position="75"/>
        <end position="89"/>
    </location>
</feature>
<gene>
    <name evidence="5" type="ORF">M7I_1508</name>
</gene>
<name>H0EG97_GLAL7</name>
<keyword evidence="2" id="KW-0564">Palmitate</keyword>
<dbReference type="HOGENOM" id="CLU_1855465_0_0_1"/>
<protein>
    <submittedName>
        <fullName evidence="5">Uncharacterized protein</fullName>
    </submittedName>
</protein>
<dbReference type="OrthoDB" id="5415072at2759"/>
<comment type="caution">
    <text evidence="5">The sequence shown here is derived from an EMBL/GenBank/DDBJ whole genome shotgun (WGS) entry which is preliminary data.</text>
</comment>
<evidence type="ECO:0000256" key="2">
    <source>
        <dbReference type="ARBA" id="ARBA00023139"/>
    </source>
</evidence>
<dbReference type="InterPro" id="IPR031632">
    <property type="entry name" value="SVIP"/>
</dbReference>
<dbReference type="Proteomes" id="UP000005446">
    <property type="component" value="Unassembled WGS sequence"/>
</dbReference>
<evidence type="ECO:0000256" key="4">
    <source>
        <dbReference type="SAM" id="MobiDB-lite"/>
    </source>
</evidence>
<accession>H0EG97</accession>
<evidence type="ECO:0000313" key="5">
    <source>
        <dbReference type="EMBL" id="EHL02432.1"/>
    </source>
</evidence>
<sequence>MGEKEQNIAHLRGEDEVVKIHKAASKVRIMNPKFHLSEPAITKTYPVNFLVPGIHRGPARTLGDANSNAGGSAQEDARRKAAEAAEARAKSAGKPKGKLGSQLQEQKRQTQTDTLKETSEATRRMRDADSAAETRAYN</sequence>
<reference evidence="5 6" key="1">
    <citation type="journal article" date="2012" name="Eukaryot. Cell">
        <title>Genome sequence of the fungus Glarea lozoyensis: the first genome sequence of a species from the Helotiaceae family.</title>
        <authorList>
            <person name="Youssar L."/>
            <person name="Gruening B.A."/>
            <person name="Erxleben A."/>
            <person name="Guenther S."/>
            <person name="Huettel W."/>
        </authorList>
    </citation>
    <scope>NUCLEOTIDE SEQUENCE [LARGE SCALE GENOMIC DNA]</scope>
    <source>
        <strain evidence="6">ATCC 74030 / MF5533</strain>
    </source>
</reference>
<evidence type="ECO:0000256" key="1">
    <source>
        <dbReference type="ARBA" id="ARBA00022707"/>
    </source>
</evidence>
<organism evidence="5 6">
    <name type="scientific">Glarea lozoyensis (strain ATCC 74030 / MF5533)</name>
    <dbReference type="NCBI Taxonomy" id="1104152"/>
    <lineage>
        <taxon>Eukaryota</taxon>
        <taxon>Fungi</taxon>
        <taxon>Dikarya</taxon>
        <taxon>Ascomycota</taxon>
        <taxon>Pezizomycotina</taxon>
        <taxon>Leotiomycetes</taxon>
        <taxon>Helotiales</taxon>
        <taxon>Helotiaceae</taxon>
        <taxon>Glarea</taxon>
    </lineage>
</organism>
<dbReference type="EMBL" id="AGUE01000023">
    <property type="protein sequence ID" value="EHL02432.1"/>
    <property type="molecule type" value="Genomic_DNA"/>
</dbReference>
<dbReference type="Pfam" id="PF15811">
    <property type="entry name" value="SVIP"/>
    <property type="match status" value="1"/>
</dbReference>
<keyword evidence="6" id="KW-1185">Reference proteome</keyword>
<feature type="region of interest" description="Disordered" evidence="4">
    <location>
        <begin position="57"/>
        <end position="138"/>
    </location>
</feature>
<keyword evidence="3" id="KW-0449">Lipoprotein</keyword>
<evidence type="ECO:0000313" key="6">
    <source>
        <dbReference type="Proteomes" id="UP000005446"/>
    </source>
</evidence>
<keyword evidence="1" id="KW-0519">Myristate</keyword>